<evidence type="ECO:0000313" key="6">
    <source>
        <dbReference type="Proteomes" id="UP000216363"/>
    </source>
</evidence>
<dbReference type="InterPro" id="IPR008978">
    <property type="entry name" value="HSP20-like_chaperone"/>
</dbReference>
<dbReference type="RefSeq" id="WP_094515253.1">
    <property type="nucleotide sequence ID" value="NZ_JBHEEP010000008.1"/>
</dbReference>
<protein>
    <submittedName>
        <fullName evidence="4">Hsp20/alpha crystallin family protein</fullName>
    </submittedName>
    <submittedName>
        <fullName evidence="5">Putative small heat shock protein</fullName>
    </submittedName>
</protein>
<accession>A0A256GH58</accession>
<dbReference type="InterPro" id="IPR031107">
    <property type="entry name" value="Small_HSP"/>
</dbReference>
<organism evidence="5 6">
    <name type="scientific">Brucella lupini</name>
    <dbReference type="NCBI Taxonomy" id="255457"/>
    <lineage>
        <taxon>Bacteria</taxon>
        <taxon>Pseudomonadati</taxon>
        <taxon>Pseudomonadota</taxon>
        <taxon>Alphaproteobacteria</taxon>
        <taxon>Hyphomicrobiales</taxon>
        <taxon>Brucellaceae</taxon>
        <taxon>Brucella/Ochrobactrum group</taxon>
        <taxon>Brucella</taxon>
    </lineage>
</organism>
<dbReference type="InterPro" id="IPR002068">
    <property type="entry name" value="A-crystallin/Hsp20_dom"/>
</dbReference>
<evidence type="ECO:0000256" key="1">
    <source>
        <dbReference type="PROSITE-ProRule" id="PRU00285"/>
    </source>
</evidence>
<evidence type="ECO:0000313" key="7">
    <source>
        <dbReference type="Proteomes" id="UP000435957"/>
    </source>
</evidence>
<keyword evidence="5" id="KW-0346">Stress response</keyword>
<reference evidence="5 6" key="1">
    <citation type="submission" date="2017-07" db="EMBL/GenBank/DDBJ databases">
        <title>Draft genome of Ochrobactrum lupini type strain LUP21.</title>
        <authorList>
            <person name="Krzyzanowska D.M."/>
            <person name="Jafra S."/>
        </authorList>
    </citation>
    <scope>NUCLEOTIDE SEQUENCE [LARGE SCALE GENOMIC DNA]</scope>
    <source>
        <strain evidence="5 6">LUP21</strain>
    </source>
</reference>
<comment type="similarity">
    <text evidence="1 2">Belongs to the small heat shock protein (HSP20) family.</text>
</comment>
<dbReference type="EMBL" id="NNRN01000055">
    <property type="protein sequence ID" value="OYR26485.1"/>
    <property type="molecule type" value="Genomic_DNA"/>
</dbReference>
<evidence type="ECO:0000313" key="4">
    <source>
        <dbReference type="EMBL" id="KAB2703117.1"/>
    </source>
</evidence>
<evidence type="ECO:0000259" key="3">
    <source>
        <dbReference type="PROSITE" id="PS01031"/>
    </source>
</evidence>
<proteinExistence type="inferred from homology"/>
<dbReference type="Gene3D" id="2.60.40.790">
    <property type="match status" value="1"/>
</dbReference>
<dbReference type="Proteomes" id="UP000435957">
    <property type="component" value="Unassembled WGS sequence"/>
</dbReference>
<dbReference type="Pfam" id="PF00011">
    <property type="entry name" value="HSP20"/>
    <property type="match status" value="1"/>
</dbReference>
<evidence type="ECO:0000313" key="5">
    <source>
        <dbReference type="EMBL" id="OYR26485.1"/>
    </source>
</evidence>
<name>A0A256GH58_9HYPH</name>
<sequence>MVDDTKRLPVTKPSVPATSEAWSPLERMRDEIDRLFDSFSLFDLRFPQRRPGLLSAYKAASTWELAPAMNVVEKADSYEITAELPGLSENDIEVKLSNHSLVIKGEKSEEEKDQGTDYYLSERRFGSFRRNFQLPEDIDAPKVEATFSKGILTVKLPKTAKAKTAEKTIAIKAA</sequence>
<comment type="caution">
    <text evidence="5">The sequence shown here is derived from an EMBL/GenBank/DDBJ whole genome shotgun (WGS) entry which is preliminary data.</text>
</comment>
<dbReference type="Proteomes" id="UP000216363">
    <property type="component" value="Unassembled WGS sequence"/>
</dbReference>
<dbReference type="CDD" id="cd06464">
    <property type="entry name" value="ACD_sHsps-like"/>
    <property type="match status" value="1"/>
</dbReference>
<reference evidence="4 7" key="2">
    <citation type="submission" date="2019-09" db="EMBL/GenBank/DDBJ databases">
        <title>Taxonomic organization of the family Brucellaceae based on a phylogenomic approach.</title>
        <authorList>
            <person name="Leclercq S."/>
            <person name="Cloeckaert A."/>
            <person name="Zygmunt M.S."/>
        </authorList>
    </citation>
    <scope>NUCLEOTIDE SEQUENCE [LARGE SCALE GENOMIC DNA]</scope>
    <source>
        <strain evidence="4 7">LUP23</strain>
    </source>
</reference>
<dbReference type="PANTHER" id="PTHR11527">
    <property type="entry name" value="HEAT-SHOCK PROTEIN 20 FAMILY MEMBER"/>
    <property type="match status" value="1"/>
</dbReference>
<dbReference type="EMBL" id="WBWF01000010">
    <property type="protein sequence ID" value="KAB2703117.1"/>
    <property type="molecule type" value="Genomic_DNA"/>
</dbReference>
<keyword evidence="7" id="KW-1185">Reference proteome</keyword>
<dbReference type="AlphaFoldDB" id="A0A256GH58"/>
<dbReference type="SUPFAM" id="SSF49764">
    <property type="entry name" value="HSP20-like chaperones"/>
    <property type="match status" value="1"/>
</dbReference>
<feature type="domain" description="SHSP" evidence="3">
    <location>
        <begin position="60"/>
        <end position="174"/>
    </location>
</feature>
<gene>
    <name evidence="5" type="ORF">CES86_3953</name>
    <name evidence="4" type="ORF">F9L03_15355</name>
</gene>
<evidence type="ECO:0000256" key="2">
    <source>
        <dbReference type="RuleBase" id="RU003616"/>
    </source>
</evidence>
<dbReference type="PROSITE" id="PS01031">
    <property type="entry name" value="SHSP"/>
    <property type="match status" value="1"/>
</dbReference>